<feature type="transmembrane region" description="Helical" evidence="1">
    <location>
        <begin position="71"/>
        <end position="92"/>
    </location>
</feature>
<evidence type="ECO:0000256" key="1">
    <source>
        <dbReference type="SAM" id="Phobius"/>
    </source>
</evidence>
<feature type="transmembrane region" description="Helical" evidence="1">
    <location>
        <begin position="152"/>
        <end position="179"/>
    </location>
</feature>
<protein>
    <submittedName>
        <fullName evidence="2">Uncharacterized protein</fullName>
    </submittedName>
</protein>
<organism evidence="2 3">
    <name type="scientific">Flavobacterium johnsoniae</name>
    <name type="common">Cytophaga johnsonae</name>
    <dbReference type="NCBI Taxonomy" id="986"/>
    <lineage>
        <taxon>Bacteria</taxon>
        <taxon>Pseudomonadati</taxon>
        <taxon>Bacteroidota</taxon>
        <taxon>Flavobacteriia</taxon>
        <taxon>Flavobacteriales</taxon>
        <taxon>Flavobacteriaceae</taxon>
        <taxon>Flavobacterium</taxon>
    </lineage>
</organism>
<keyword evidence="1" id="KW-0812">Transmembrane</keyword>
<feature type="transmembrane region" description="Helical" evidence="1">
    <location>
        <begin position="41"/>
        <end position="59"/>
    </location>
</feature>
<dbReference type="RefSeq" id="WP_073408355.1">
    <property type="nucleotide sequence ID" value="NZ_FQWH01000002.1"/>
</dbReference>
<dbReference type="Proteomes" id="UP000184112">
    <property type="component" value="Unassembled WGS sequence"/>
</dbReference>
<keyword evidence="1" id="KW-0472">Membrane</keyword>
<proteinExistence type="predicted"/>
<name>A0A1M5ICE1_FLAJO</name>
<accession>A0A1M5ICE1</accession>
<dbReference type="EMBL" id="FQWH01000002">
    <property type="protein sequence ID" value="SHG25433.1"/>
    <property type="molecule type" value="Genomic_DNA"/>
</dbReference>
<gene>
    <name evidence="2" type="ORF">SAMN05444388_10217</name>
</gene>
<reference evidence="2 3" key="1">
    <citation type="submission" date="2016-11" db="EMBL/GenBank/DDBJ databases">
        <authorList>
            <person name="Jaros S."/>
            <person name="Januszkiewicz K."/>
            <person name="Wedrychowicz H."/>
        </authorList>
    </citation>
    <scope>NUCLEOTIDE SEQUENCE [LARGE SCALE GENOMIC DNA]</scope>
    <source>
        <strain evidence="2 3">DSM 6792</strain>
    </source>
</reference>
<feature type="transmembrane region" description="Helical" evidence="1">
    <location>
        <begin position="191"/>
        <end position="213"/>
    </location>
</feature>
<evidence type="ECO:0000313" key="3">
    <source>
        <dbReference type="Proteomes" id="UP000184112"/>
    </source>
</evidence>
<sequence>MTNRKQLKEFIANNKDEILIDYRDKLYNNIQELIKKEERQTLILLILVTLYFFVDYKSLSEISLGVLTITNPANLIIQLIPIIFCALLFNLYSIGKDRQDLHETLKEIISHLTSNLINSESKDELLNNTLYRLYLPNSIGNFASKITAKKPIILTFIGFILLIPFFIIGFIPFFIIFLMLSNLWQTQINTILGMISFSTTLWIVLSIIFFFFIPEKEDNLNF</sequence>
<evidence type="ECO:0000313" key="2">
    <source>
        <dbReference type="EMBL" id="SHG25433.1"/>
    </source>
</evidence>
<keyword evidence="1" id="KW-1133">Transmembrane helix</keyword>
<dbReference type="AlphaFoldDB" id="A0A1M5ICE1"/>